<evidence type="ECO:0000313" key="4">
    <source>
        <dbReference type="EMBL" id="RRT40819.1"/>
    </source>
</evidence>
<name>A0A426XMU7_ENSVE</name>
<dbReference type="InterPro" id="IPR036291">
    <property type="entry name" value="NAD(P)-bd_dom_sf"/>
</dbReference>
<gene>
    <name evidence="4" type="ORF">B296_00055644</name>
</gene>
<comment type="similarity">
    <text evidence="2">Belongs to the 3-beta-HSD family.</text>
</comment>
<dbReference type="Proteomes" id="UP000287651">
    <property type="component" value="Unassembled WGS sequence"/>
</dbReference>
<dbReference type="AlphaFoldDB" id="A0A426XMU7"/>
<dbReference type="GO" id="GO:0016616">
    <property type="term" value="F:oxidoreductase activity, acting on the CH-OH group of donors, NAD or NADP as acceptor"/>
    <property type="evidence" value="ECO:0007669"/>
    <property type="project" value="InterPro"/>
</dbReference>
<proteinExistence type="inferred from homology"/>
<keyword evidence="2" id="KW-0812">Transmembrane</keyword>
<dbReference type="GO" id="GO:0006694">
    <property type="term" value="P:steroid biosynthetic process"/>
    <property type="evidence" value="ECO:0007669"/>
    <property type="project" value="InterPro"/>
</dbReference>
<reference evidence="4 5" key="1">
    <citation type="journal article" date="2014" name="Agronomy (Basel)">
        <title>A Draft Genome Sequence for Ensete ventricosum, the Drought-Tolerant Tree Against Hunger.</title>
        <authorList>
            <person name="Harrison J."/>
            <person name="Moore K.A."/>
            <person name="Paszkiewicz K."/>
            <person name="Jones T."/>
            <person name="Grant M."/>
            <person name="Ambacheew D."/>
            <person name="Muzemil S."/>
            <person name="Studholme D.J."/>
        </authorList>
    </citation>
    <scope>NUCLEOTIDE SEQUENCE [LARGE SCALE GENOMIC DNA]</scope>
</reference>
<dbReference type="PANTHER" id="PTHR10366:SF749">
    <property type="entry name" value="NAD DEPENDENT EPIMERASE_DEHYDRATASE FAMILY PROTEIN, EXPRESSED"/>
    <property type="match status" value="1"/>
</dbReference>
<keyword evidence="1 2" id="KW-0560">Oxidoreductase</keyword>
<comment type="caution">
    <text evidence="4">The sequence shown here is derived from an EMBL/GenBank/DDBJ whole genome shotgun (WGS) entry which is preliminary data.</text>
</comment>
<sequence>MFLALAYHTAENNSSLILSSFIYQVPFLTLLHLLLLLAHLSLSLPLLLSLKVSVMAPAFVHRDRNTVCVMDASCRLGISLVRRLLQRGCTVHAASCHHGESSGVLKRMCSENRRLKLFQADPFDYQTIVDAVKGCSGLFYTFEPPQDESYDRTLPGCMMQELMVEVEVRAAHNVVEACAQVDTVERVVFTSSVTAVVWKENRKLSADVDEREWSEPNFCRKFKTLAEKTAWALAMDRGVDMVSVNAGLLTGPELSVSNPYLKGAPQMYEDGVLVTVDIDFLVDAHIAVYEGPSAYGRYLCFSNVVCRPPDAIKLAQLLSPNAPSSPQRSSFCS</sequence>
<feature type="transmembrane region" description="Helical" evidence="2">
    <location>
        <begin position="21"/>
        <end position="48"/>
    </location>
</feature>
<dbReference type="InterPro" id="IPR050425">
    <property type="entry name" value="NAD(P)_dehydrat-like"/>
</dbReference>
<dbReference type="Gene3D" id="3.40.50.720">
    <property type="entry name" value="NAD(P)-binding Rossmann-like Domain"/>
    <property type="match status" value="1"/>
</dbReference>
<dbReference type="InterPro" id="IPR002225">
    <property type="entry name" value="3Beta_OHSteriod_DH/Estase"/>
</dbReference>
<dbReference type="Pfam" id="PF01073">
    <property type="entry name" value="3Beta_HSD"/>
    <property type="match status" value="1"/>
</dbReference>
<accession>A0A426XMU7</accession>
<evidence type="ECO:0000259" key="3">
    <source>
        <dbReference type="Pfam" id="PF01073"/>
    </source>
</evidence>
<dbReference type="CDD" id="cd08958">
    <property type="entry name" value="FR_SDR_e"/>
    <property type="match status" value="1"/>
</dbReference>
<organism evidence="4 5">
    <name type="scientific">Ensete ventricosum</name>
    <name type="common">Abyssinian banana</name>
    <name type="synonym">Musa ensete</name>
    <dbReference type="NCBI Taxonomy" id="4639"/>
    <lineage>
        <taxon>Eukaryota</taxon>
        <taxon>Viridiplantae</taxon>
        <taxon>Streptophyta</taxon>
        <taxon>Embryophyta</taxon>
        <taxon>Tracheophyta</taxon>
        <taxon>Spermatophyta</taxon>
        <taxon>Magnoliopsida</taxon>
        <taxon>Liliopsida</taxon>
        <taxon>Zingiberales</taxon>
        <taxon>Musaceae</taxon>
        <taxon>Ensete</taxon>
    </lineage>
</organism>
<dbReference type="PANTHER" id="PTHR10366">
    <property type="entry name" value="NAD DEPENDENT EPIMERASE/DEHYDRATASE"/>
    <property type="match status" value="1"/>
</dbReference>
<evidence type="ECO:0000256" key="1">
    <source>
        <dbReference type="ARBA" id="ARBA00023002"/>
    </source>
</evidence>
<keyword evidence="2" id="KW-0472">Membrane</keyword>
<keyword evidence="2" id="KW-1133">Transmembrane helix</keyword>
<feature type="domain" description="3-beta hydroxysteroid dehydrogenase/isomerase" evidence="3">
    <location>
        <begin position="75"/>
        <end position="228"/>
    </location>
</feature>
<evidence type="ECO:0000313" key="5">
    <source>
        <dbReference type="Proteomes" id="UP000287651"/>
    </source>
</evidence>
<dbReference type="EMBL" id="AMZH03019079">
    <property type="protein sequence ID" value="RRT40819.1"/>
    <property type="molecule type" value="Genomic_DNA"/>
</dbReference>
<evidence type="ECO:0000256" key="2">
    <source>
        <dbReference type="RuleBase" id="RU004475"/>
    </source>
</evidence>
<dbReference type="SUPFAM" id="SSF51735">
    <property type="entry name" value="NAD(P)-binding Rossmann-fold domains"/>
    <property type="match status" value="1"/>
</dbReference>
<protein>
    <recommendedName>
        <fullName evidence="3">3-beta hydroxysteroid dehydrogenase/isomerase domain-containing protein</fullName>
    </recommendedName>
</protein>